<dbReference type="InterPro" id="IPR018750">
    <property type="entry name" value="DUF2306_membrane"/>
</dbReference>
<feature type="transmembrane region" description="Helical" evidence="1">
    <location>
        <begin position="79"/>
        <end position="101"/>
    </location>
</feature>
<keyword evidence="1" id="KW-0812">Transmembrane</keyword>
<evidence type="ECO:0000313" key="3">
    <source>
        <dbReference type="Proteomes" id="UP000253383"/>
    </source>
</evidence>
<sequence>MTTTTTISPSKEATTSTATRILTIAATVWLVVATVGQWIFGLYILLSYGKATLMGDFERWNQVLSHSYVEGDWKGNTVVGIHILLAAVLVIGGPLQLMPFIRQTFPRFHRWLGRTYVTTAIVVSSAGLLMVWTRGSIGDLTQQISISLQAIYIISFALLAIRSARARRFDQHRVWALRLFMVVNGVWFFRVGLMGWLLINGGPVGFDPETFTGPFLTALAVFTYAIPASLLVLELYFYAQKKPDNVFRLITAALIFLCTVIMAIGIFGATMGMWLPRI</sequence>
<feature type="transmembrane region" description="Helical" evidence="1">
    <location>
        <begin position="21"/>
        <end position="46"/>
    </location>
</feature>
<keyword evidence="1" id="KW-0472">Membrane</keyword>
<dbReference type="Pfam" id="PF10067">
    <property type="entry name" value="DUF2306"/>
    <property type="match status" value="1"/>
</dbReference>
<dbReference type="OrthoDB" id="6385003at2"/>
<protein>
    <submittedName>
        <fullName evidence="2">DUF2306 domain-containing protein</fullName>
    </submittedName>
</protein>
<reference evidence="2 3" key="1">
    <citation type="submission" date="2018-07" db="EMBL/GenBank/DDBJ databases">
        <title>Genome analysis of Larkinella rosea.</title>
        <authorList>
            <person name="Zhou Z."/>
            <person name="Wang G."/>
        </authorList>
    </citation>
    <scope>NUCLEOTIDE SEQUENCE [LARGE SCALE GENOMIC DNA]</scope>
    <source>
        <strain evidence="3">zzj9</strain>
    </source>
</reference>
<feature type="transmembrane region" description="Helical" evidence="1">
    <location>
        <begin position="144"/>
        <end position="164"/>
    </location>
</feature>
<keyword evidence="3" id="KW-1185">Reference proteome</keyword>
<dbReference type="Proteomes" id="UP000253383">
    <property type="component" value="Unassembled WGS sequence"/>
</dbReference>
<dbReference type="EMBL" id="QOWE01000007">
    <property type="protein sequence ID" value="RCR69681.1"/>
    <property type="molecule type" value="Genomic_DNA"/>
</dbReference>
<feature type="transmembrane region" description="Helical" evidence="1">
    <location>
        <begin position="113"/>
        <end position="132"/>
    </location>
</feature>
<gene>
    <name evidence="2" type="ORF">DUE52_10050</name>
</gene>
<comment type="caution">
    <text evidence="2">The sequence shown here is derived from an EMBL/GenBank/DDBJ whole genome shotgun (WGS) entry which is preliminary data.</text>
</comment>
<evidence type="ECO:0000256" key="1">
    <source>
        <dbReference type="SAM" id="Phobius"/>
    </source>
</evidence>
<accession>A0A368JU19</accession>
<evidence type="ECO:0000313" key="2">
    <source>
        <dbReference type="EMBL" id="RCR69681.1"/>
    </source>
</evidence>
<keyword evidence="1" id="KW-1133">Transmembrane helix</keyword>
<dbReference type="AlphaFoldDB" id="A0A368JU19"/>
<feature type="transmembrane region" description="Helical" evidence="1">
    <location>
        <begin position="176"/>
        <end position="199"/>
    </location>
</feature>
<feature type="transmembrane region" description="Helical" evidence="1">
    <location>
        <begin position="211"/>
        <end position="237"/>
    </location>
</feature>
<dbReference type="RefSeq" id="WP_114405875.1">
    <property type="nucleotide sequence ID" value="NZ_QOWE01000007.1"/>
</dbReference>
<name>A0A368JU19_9BACT</name>
<proteinExistence type="predicted"/>
<feature type="transmembrane region" description="Helical" evidence="1">
    <location>
        <begin position="249"/>
        <end position="275"/>
    </location>
</feature>
<organism evidence="2 3">
    <name type="scientific">Larkinella punicea</name>
    <dbReference type="NCBI Taxonomy" id="2315727"/>
    <lineage>
        <taxon>Bacteria</taxon>
        <taxon>Pseudomonadati</taxon>
        <taxon>Bacteroidota</taxon>
        <taxon>Cytophagia</taxon>
        <taxon>Cytophagales</taxon>
        <taxon>Spirosomataceae</taxon>
        <taxon>Larkinella</taxon>
    </lineage>
</organism>